<dbReference type="Proteomes" id="UP001243330">
    <property type="component" value="Unassembled WGS sequence"/>
</dbReference>
<protein>
    <submittedName>
        <fullName evidence="2">Uncharacterized protein</fullName>
    </submittedName>
</protein>
<evidence type="ECO:0000256" key="1">
    <source>
        <dbReference type="SAM" id="MobiDB-lite"/>
    </source>
</evidence>
<sequence>MLTETSQEVACCEVATCEGIDDECDSQPPKPSQETIRLCCTVSQSVSAISARLSASASALVHRASWESGAVVAGSVHLSSQFMEMTVSKQAPVGRIDDQRLQALGLFDLARPLTSALGCSSAQIGNRYARRLAVSGLASVRYVLAPAEGQALLSVTRKAPSCQIFPGAKGEEQQQQQWQEQRRQQEGPHLRSGHHLLPQGRWEGARQPPRRRRFATACFCSMRLFSSPRLACFCFLPTEDILNACCWSEVLQTSRRVRYLHFSAVKDDWARPRVDSHRDLIVKSISSTPTSPSIPFFSPHVTDGVPGMHHDALKKRAVCVAPRQSTTLAPCQWPPPRGG</sequence>
<gene>
    <name evidence="2" type="ORF">CCHR01_15699</name>
</gene>
<evidence type="ECO:0000313" key="3">
    <source>
        <dbReference type="Proteomes" id="UP001243330"/>
    </source>
</evidence>
<feature type="compositionally biased region" description="Basic and acidic residues" evidence="1">
    <location>
        <begin position="180"/>
        <end position="189"/>
    </location>
</feature>
<accession>A0AAD9A539</accession>
<dbReference type="AlphaFoldDB" id="A0AAD9A539"/>
<name>A0AAD9A539_9PEZI</name>
<dbReference type="EMBL" id="JAQOWY010000465">
    <property type="protein sequence ID" value="KAK1841661.1"/>
    <property type="molecule type" value="Genomic_DNA"/>
</dbReference>
<feature type="region of interest" description="Disordered" evidence="1">
    <location>
        <begin position="173"/>
        <end position="208"/>
    </location>
</feature>
<organism evidence="2 3">
    <name type="scientific">Colletotrichum chrysophilum</name>
    <dbReference type="NCBI Taxonomy" id="1836956"/>
    <lineage>
        <taxon>Eukaryota</taxon>
        <taxon>Fungi</taxon>
        <taxon>Dikarya</taxon>
        <taxon>Ascomycota</taxon>
        <taxon>Pezizomycotina</taxon>
        <taxon>Sordariomycetes</taxon>
        <taxon>Hypocreomycetidae</taxon>
        <taxon>Glomerellales</taxon>
        <taxon>Glomerellaceae</taxon>
        <taxon>Colletotrichum</taxon>
        <taxon>Colletotrichum gloeosporioides species complex</taxon>
    </lineage>
</organism>
<keyword evidence="3" id="KW-1185">Reference proteome</keyword>
<evidence type="ECO:0000313" key="2">
    <source>
        <dbReference type="EMBL" id="KAK1841661.1"/>
    </source>
</evidence>
<reference evidence="2" key="1">
    <citation type="submission" date="2023-01" db="EMBL/GenBank/DDBJ databases">
        <title>Colletotrichum chrysophilum M932 genome sequence.</title>
        <authorList>
            <person name="Baroncelli R."/>
        </authorList>
    </citation>
    <scope>NUCLEOTIDE SEQUENCE</scope>
    <source>
        <strain evidence="2">M932</strain>
    </source>
</reference>
<comment type="caution">
    <text evidence="2">The sequence shown here is derived from an EMBL/GenBank/DDBJ whole genome shotgun (WGS) entry which is preliminary data.</text>
</comment>
<proteinExistence type="predicted"/>